<keyword evidence="11" id="KW-1003">Cell membrane</keyword>
<reference evidence="14" key="1">
    <citation type="submission" date="2017-05" db="EMBL/GenBank/DDBJ databases">
        <authorList>
            <person name="Lin X."/>
        </authorList>
    </citation>
    <scope>NUCLEOTIDE SEQUENCE [LARGE SCALE GENOMIC DNA]</scope>
    <source>
        <strain evidence="14">JLT2012</strain>
    </source>
</reference>
<dbReference type="PRINTS" id="PR00123">
    <property type="entry name" value="ATPASEA"/>
</dbReference>
<evidence type="ECO:0000256" key="7">
    <source>
        <dbReference type="ARBA" id="ARBA00022989"/>
    </source>
</evidence>
<dbReference type="InterPro" id="IPR045083">
    <property type="entry name" value="ATP_synth_F0_asu_bact/mt"/>
</dbReference>
<evidence type="ECO:0000256" key="3">
    <source>
        <dbReference type="ARBA" id="ARBA00022448"/>
    </source>
</evidence>
<evidence type="ECO:0000256" key="6">
    <source>
        <dbReference type="ARBA" id="ARBA00022781"/>
    </source>
</evidence>
<organism evidence="13 14">
    <name type="scientific">Pacificimonas flava</name>
    <dbReference type="NCBI Taxonomy" id="1234595"/>
    <lineage>
        <taxon>Bacteria</taxon>
        <taxon>Pseudomonadati</taxon>
        <taxon>Pseudomonadota</taxon>
        <taxon>Alphaproteobacteria</taxon>
        <taxon>Sphingomonadales</taxon>
        <taxon>Sphingosinicellaceae</taxon>
        <taxon>Pacificimonas</taxon>
    </lineage>
</organism>
<evidence type="ECO:0000256" key="9">
    <source>
        <dbReference type="ARBA" id="ARBA00023136"/>
    </source>
</evidence>
<sequence length="248" mass="27486">MASPLEQFEIKPVYPIEVSGYDLSFTNASAFMIGALVLIWLFMFLGMRKAELVPGRWQSAVESIYDFVHGMVDQNIGPKGKKYVPFIFTLFMFILVANVAGLLPYSFTVTSHLAVTFAFAALIFVMCIIIGIARHGIHWFSYFLPPGTPLWLVPLMIFIEIVSFLSRPITLSVRLFANMTAGHILLKVFAGFVISLGLAGGIWSVVAVLPLIMNVALYALELLVAVVQAYVFALLATIYLNDSINLEH</sequence>
<dbReference type="Gene3D" id="1.20.120.220">
    <property type="entry name" value="ATP synthase, F0 complex, subunit A"/>
    <property type="match status" value="1"/>
</dbReference>
<dbReference type="Pfam" id="PF00119">
    <property type="entry name" value="ATP-synt_A"/>
    <property type="match status" value="1"/>
</dbReference>
<keyword evidence="5 11" id="KW-0812">Transmembrane</keyword>
<evidence type="ECO:0000256" key="4">
    <source>
        <dbReference type="ARBA" id="ARBA00022547"/>
    </source>
</evidence>
<gene>
    <name evidence="11" type="primary">atpB</name>
    <name evidence="13" type="ORF">B5C34_12705</name>
</gene>
<keyword evidence="6 11" id="KW-0375">Hydrogen ion transport</keyword>
<keyword evidence="7 11" id="KW-1133">Transmembrane helix</keyword>
<dbReference type="FunFam" id="1.20.120.220:FF:000003">
    <property type="entry name" value="ATP synthase subunit a"/>
    <property type="match status" value="1"/>
</dbReference>
<evidence type="ECO:0000313" key="13">
    <source>
        <dbReference type="EMBL" id="OWV34233.1"/>
    </source>
</evidence>
<evidence type="ECO:0000256" key="8">
    <source>
        <dbReference type="ARBA" id="ARBA00023065"/>
    </source>
</evidence>
<keyword evidence="9 11" id="KW-0472">Membrane</keyword>
<dbReference type="Proteomes" id="UP000198462">
    <property type="component" value="Unassembled WGS sequence"/>
</dbReference>
<comment type="similarity">
    <text evidence="2 11 12">Belongs to the ATPase A chain family.</text>
</comment>
<feature type="transmembrane region" description="Helical" evidence="11">
    <location>
        <begin position="28"/>
        <end position="47"/>
    </location>
</feature>
<dbReference type="InterPro" id="IPR035908">
    <property type="entry name" value="F0_ATP_A_sf"/>
</dbReference>
<dbReference type="GO" id="GO:0045259">
    <property type="term" value="C:proton-transporting ATP synthase complex"/>
    <property type="evidence" value="ECO:0007669"/>
    <property type="project" value="UniProtKB-KW"/>
</dbReference>
<evidence type="ECO:0000256" key="2">
    <source>
        <dbReference type="ARBA" id="ARBA00006810"/>
    </source>
</evidence>
<dbReference type="PROSITE" id="PS00449">
    <property type="entry name" value="ATPASE_A"/>
    <property type="match status" value="1"/>
</dbReference>
<comment type="caution">
    <text evidence="13">The sequence shown here is derived from an EMBL/GenBank/DDBJ whole genome shotgun (WGS) entry which is preliminary data.</text>
</comment>
<comment type="function">
    <text evidence="11 12">Key component of the proton channel; it plays a direct role in the translocation of protons across the membrane.</text>
</comment>
<feature type="transmembrane region" description="Helical" evidence="11">
    <location>
        <begin position="113"/>
        <end position="133"/>
    </location>
</feature>
<dbReference type="InterPro" id="IPR000568">
    <property type="entry name" value="ATP_synth_F0_asu"/>
</dbReference>
<evidence type="ECO:0000256" key="12">
    <source>
        <dbReference type="RuleBase" id="RU000483"/>
    </source>
</evidence>
<evidence type="ECO:0000256" key="10">
    <source>
        <dbReference type="ARBA" id="ARBA00023310"/>
    </source>
</evidence>
<evidence type="ECO:0000256" key="5">
    <source>
        <dbReference type="ARBA" id="ARBA00022692"/>
    </source>
</evidence>
<evidence type="ECO:0000313" key="14">
    <source>
        <dbReference type="Proteomes" id="UP000198462"/>
    </source>
</evidence>
<keyword evidence="8 11" id="KW-0406">Ion transport</keyword>
<dbReference type="GO" id="GO:0046933">
    <property type="term" value="F:proton-transporting ATP synthase activity, rotational mechanism"/>
    <property type="evidence" value="ECO:0007669"/>
    <property type="project" value="UniProtKB-UniRule"/>
</dbReference>
<dbReference type="CDD" id="cd00310">
    <property type="entry name" value="ATP-synt_Fo_a_6"/>
    <property type="match status" value="1"/>
</dbReference>
<keyword evidence="3 11" id="KW-0813">Transport</keyword>
<feature type="transmembrane region" description="Helical" evidence="11">
    <location>
        <begin position="83"/>
        <end position="107"/>
    </location>
</feature>
<feature type="transmembrane region" description="Helical" evidence="11">
    <location>
        <begin position="140"/>
        <end position="164"/>
    </location>
</feature>
<feature type="transmembrane region" description="Helical" evidence="11">
    <location>
        <begin position="184"/>
        <end position="209"/>
    </location>
</feature>
<dbReference type="OrthoDB" id="9809130at2"/>
<feature type="transmembrane region" description="Helical" evidence="11">
    <location>
        <begin position="216"/>
        <end position="240"/>
    </location>
</feature>
<keyword evidence="14" id="KW-1185">Reference proteome</keyword>
<protein>
    <recommendedName>
        <fullName evidence="11 12">ATP synthase subunit a</fullName>
    </recommendedName>
    <alternativeName>
        <fullName evidence="11">ATP synthase F0 sector subunit a</fullName>
    </alternativeName>
    <alternativeName>
        <fullName evidence="11">F-ATPase subunit 6</fullName>
    </alternativeName>
</protein>
<keyword evidence="10 11" id="KW-0066">ATP synthesis</keyword>
<dbReference type="STRING" id="1234595.C725_0443"/>
<name>A0A219B7U7_9SPHN</name>
<dbReference type="InterPro" id="IPR023011">
    <property type="entry name" value="ATP_synth_F0_asu_AS"/>
</dbReference>
<proteinExistence type="inferred from homology"/>
<comment type="subcellular location">
    <subcellularLocation>
        <location evidence="11 12">Cell membrane</location>
        <topology evidence="11 12">Multi-pass membrane protein</topology>
    </subcellularLocation>
    <subcellularLocation>
        <location evidence="1">Membrane</location>
        <topology evidence="1">Multi-pass membrane protein</topology>
    </subcellularLocation>
</comment>
<dbReference type="NCBIfam" id="TIGR01131">
    <property type="entry name" value="ATP_synt_6_or_A"/>
    <property type="match status" value="1"/>
</dbReference>
<dbReference type="PANTHER" id="PTHR11410">
    <property type="entry name" value="ATP SYNTHASE SUBUNIT A"/>
    <property type="match status" value="1"/>
</dbReference>
<keyword evidence="4 11" id="KW-0138">CF(0)</keyword>
<accession>A0A219B7U7</accession>
<dbReference type="AlphaFoldDB" id="A0A219B7U7"/>
<dbReference type="GO" id="GO:0005886">
    <property type="term" value="C:plasma membrane"/>
    <property type="evidence" value="ECO:0007669"/>
    <property type="project" value="UniProtKB-SubCell"/>
</dbReference>
<evidence type="ECO:0000256" key="1">
    <source>
        <dbReference type="ARBA" id="ARBA00004141"/>
    </source>
</evidence>
<dbReference type="RefSeq" id="WP_088712933.1">
    <property type="nucleotide sequence ID" value="NZ_NFZT01000001.1"/>
</dbReference>
<dbReference type="PANTHER" id="PTHR11410:SF0">
    <property type="entry name" value="ATP SYNTHASE SUBUNIT A"/>
    <property type="match status" value="1"/>
</dbReference>
<dbReference type="EMBL" id="NFZT01000001">
    <property type="protein sequence ID" value="OWV34233.1"/>
    <property type="molecule type" value="Genomic_DNA"/>
</dbReference>
<dbReference type="NCBIfam" id="NF004482">
    <property type="entry name" value="PRK05815.2-4"/>
    <property type="match status" value="1"/>
</dbReference>
<dbReference type="HAMAP" id="MF_01393">
    <property type="entry name" value="ATP_synth_a_bact"/>
    <property type="match status" value="1"/>
</dbReference>
<dbReference type="SUPFAM" id="SSF81336">
    <property type="entry name" value="F1F0 ATP synthase subunit A"/>
    <property type="match status" value="1"/>
</dbReference>
<evidence type="ECO:0000256" key="11">
    <source>
        <dbReference type="HAMAP-Rule" id="MF_01393"/>
    </source>
</evidence>